<dbReference type="Pfam" id="PF00628">
    <property type="entry name" value="PHD"/>
    <property type="match status" value="1"/>
</dbReference>
<feature type="compositionally biased region" description="Polar residues" evidence="17">
    <location>
        <begin position="607"/>
        <end position="617"/>
    </location>
</feature>
<evidence type="ECO:0000256" key="5">
    <source>
        <dbReference type="ARBA" id="ARBA00022771"/>
    </source>
</evidence>
<proteinExistence type="inferred from homology"/>
<feature type="compositionally biased region" description="Polar residues" evidence="17">
    <location>
        <begin position="626"/>
        <end position="636"/>
    </location>
</feature>
<dbReference type="InterPro" id="IPR001965">
    <property type="entry name" value="Znf_PHD"/>
</dbReference>
<evidence type="ECO:0000256" key="8">
    <source>
        <dbReference type="ARBA" id="ARBA00022902"/>
    </source>
</evidence>
<dbReference type="GeneTree" id="ENSGT00940000158039"/>
<comment type="subcellular location">
    <subcellularLocation>
        <location evidence="2">Nucleus</location>
    </subcellularLocation>
</comment>
<keyword evidence="5 16" id="KW-0863">Zinc-finger</keyword>
<keyword evidence="4" id="KW-0479">Metal-binding</keyword>
<keyword evidence="13" id="KW-0804">Transcription</keyword>
<dbReference type="GO" id="GO:0005634">
    <property type="term" value="C:nucleus"/>
    <property type="evidence" value="ECO:0007669"/>
    <property type="project" value="UniProtKB-SubCell"/>
</dbReference>
<evidence type="ECO:0000313" key="20">
    <source>
        <dbReference type="Ensembl" id="ENSDLAP00005044915.1"/>
    </source>
</evidence>
<dbReference type="PANTHER" id="PTHR23123">
    <property type="entry name" value="PHD/F-BOX CONTAINING PROTEIN"/>
    <property type="match status" value="1"/>
</dbReference>
<evidence type="ECO:0000256" key="1">
    <source>
        <dbReference type="ARBA" id="ARBA00001954"/>
    </source>
</evidence>
<reference evidence="20" key="2">
    <citation type="submission" date="2025-09" db="UniProtKB">
        <authorList>
            <consortium name="Ensembl"/>
        </authorList>
    </citation>
    <scope>IDENTIFICATION</scope>
</reference>
<evidence type="ECO:0000256" key="2">
    <source>
        <dbReference type="ARBA" id="ARBA00004123"/>
    </source>
</evidence>
<evidence type="ECO:0000259" key="18">
    <source>
        <dbReference type="PROSITE" id="PS50016"/>
    </source>
</evidence>
<dbReference type="SMART" id="SM00249">
    <property type="entry name" value="PHD"/>
    <property type="match status" value="1"/>
</dbReference>
<dbReference type="GO" id="GO:0032454">
    <property type="term" value="F:histone H3K9 demethylase activity"/>
    <property type="evidence" value="ECO:0007669"/>
    <property type="project" value="UniProtKB-ARBA"/>
</dbReference>
<dbReference type="InterPro" id="IPR011011">
    <property type="entry name" value="Znf_FYVE_PHD"/>
</dbReference>
<dbReference type="GO" id="GO:0008270">
    <property type="term" value="F:zinc ion binding"/>
    <property type="evidence" value="ECO:0007669"/>
    <property type="project" value="UniProtKB-KW"/>
</dbReference>
<keyword evidence="10" id="KW-0560">Oxidoreductase</keyword>
<dbReference type="PROSITE" id="PS51184">
    <property type="entry name" value="JMJC"/>
    <property type="match status" value="1"/>
</dbReference>
<evidence type="ECO:0000256" key="14">
    <source>
        <dbReference type="ARBA" id="ARBA00023242"/>
    </source>
</evidence>
<keyword evidence="9" id="KW-0223">Dioxygenase</keyword>
<dbReference type="InterPro" id="IPR019787">
    <property type="entry name" value="Znf_PHD-finger"/>
</dbReference>
<dbReference type="GO" id="GO:0071558">
    <property type="term" value="F:histone H3K27me2/H3K27me3 demethylase activity"/>
    <property type="evidence" value="ECO:0007669"/>
    <property type="project" value="UniProtKB-ARBA"/>
</dbReference>
<evidence type="ECO:0000256" key="9">
    <source>
        <dbReference type="ARBA" id="ARBA00022964"/>
    </source>
</evidence>
<dbReference type="Pfam" id="PF02373">
    <property type="entry name" value="JmjC"/>
    <property type="match status" value="1"/>
</dbReference>
<keyword evidence="14" id="KW-0539">Nucleus</keyword>
<dbReference type="SMART" id="SM00558">
    <property type="entry name" value="JmjC"/>
    <property type="match status" value="1"/>
</dbReference>
<organism evidence="20 21">
    <name type="scientific">Dicentrarchus labrax</name>
    <name type="common">European seabass</name>
    <name type="synonym">Morone labrax</name>
    <dbReference type="NCBI Taxonomy" id="13489"/>
    <lineage>
        <taxon>Eukaryota</taxon>
        <taxon>Metazoa</taxon>
        <taxon>Chordata</taxon>
        <taxon>Craniata</taxon>
        <taxon>Vertebrata</taxon>
        <taxon>Euteleostomi</taxon>
        <taxon>Actinopterygii</taxon>
        <taxon>Neopterygii</taxon>
        <taxon>Teleostei</taxon>
        <taxon>Neoteleostei</taxon>
        <taxon>Acanthomorphata</taxon>
        <taxon>Eupercaria</taxon>
        <taxon>Moronidae</taxon>
        <taxon>Dicentrarchus</taxon>
    </lineage>
</organism>
<evidence type="ECO:0000256" key="13">
    <source>
        <dbReference type="ARBA" id="ARBA00023163"/>
    </source>
</evidence>
<feature type="compositionally biased region" description="Basic and acidic residues" evidence="17">
    <location>
        <begin position="589"/>
        <end position="606"/>
    </location>
</feature>
<dbReference type="FunFam" id="1.20.58.1360:FF:000003">
    <property type="entry name" value="Lysine-specific demethylase 7A"/>
    <property type="match status" value="1"/>
</dbReference>
<feature type="domain" description="PHD-type" evidence="18">
    <location>
        <begin position="5"/>
        <end position="56"/>
    </location>
</feature>
<keyword evidence="12" id="KW-0805">Transcription regulation</keyword>
<dbReference type="Proteomes" id="UP000694389">
    <property type="component" value="Unassembled WGS sequence"/>
</dbReference>
<evidence type="ECO:0000256" key="6">
    <source>
        <dbReference type="ARBA" id="ARBA00022833"/>
    </source>
</evidence>
<dbReference type="InterPro" id="IPR003347">
    <property type="entry name" value="JmjC_dom"/>
</dbReference>
<dbReference type="Ensembl" id="ENSDLAT00005047927.2">
    <property type="protein sequence ID" value="ENSDLAP00005044915.1"/>
    <property type="gene ID" value="ENSDLAG00005019826.2"/>
</dbReference>
<reference evidence="20" key="1">
    <citation type="submission" date="2025-08" db="UniProtKB">
        <authorList>
            <consortium name="Ensembl"/>
        </authorList>
    </citation>
    <scope>IDENTIFICATION</scope>
</reference>
<evidence type="ECO:0000259" key="19">
    <source>
        <dbReference type="PROSITE" id="PS51184"/>
    </source>
</evidence>
<dbReference type="Gene3D" id="1.20.58.1360">
    <property type="match status" value="1"/>
</dbReference>
<dbReference type="Pfam" id="PF17811">
    <property type="entry name" value="JHD"/>
    <property type="match status" value="1"/>
</dbReference>
<evidence type="ECO:0000256" key="12">
    <source>
        <dbReference type="ARBA" id="ARBA00023015"/>
    </source>
</evidence>
<protein>
    <recommendedName>
        <fullName evidence="15">Lysine-specific demethylase 7A</fullName>
    </recommendedName>
</protein>
<name>A0A8C4HP59_DICLA</name>
<dbReference type="GO" id="GO:0007420">
    <property type="term" value="P:brain development"/>
    <property type="evidence" value="ECO:0007669"/>
    <property type="project" value="UniProtKB-ARBA"/>
</dbReference>
<comment type="similarity">
    <text evidence="3">Belongs to the JHDM1 histone demethylase family. JHDM1D subfamily.</text>
</comment>
<dbReference type="PROSITE" id="PS50016">
    <property type="entry name" value="ZF_PHD_2"/>
    <property type="match status" value="1"/>
</dbReference>
<comment type="cofactor">
    <cofactor evidence="1">
        <name>Fe(2+)</name>
        <dbReference type="ChEBI" id="CHEBI:29033"/>
    </cofactor>
</comment>
<evidence type="ECO:0000256" key="3">
    <source>
        <dbReference type="ARBA" id="ARBA00006942"/>
    </source>
</evidence>
<dbReference type="Gene3D" id="2.60.120.650">
    <property type="entry name" value="Cupin"/>
    <property type="match status" value="1"/>
</dbReference>
<evidence type="ECO:0000256" key="15">
    <source>
        <dbReference type="ARBA" id="ARBA00069186"/>
    </source>
</evidence>
<evidence type="ECO:0000256" key="11">
    <source>
        <dbReference type="ARBA" id="ARBA00023004"/>
    </source>
</evidence>
<evidence type="ECO:0000256" key="4">
    <source>
        <dbReference type="ARBA" id="ARBA00022723"/>
    </source>
</evidence>
<dbReference type="PROSITE" id="PS01359">
    <property type="entry name" value="ZF_PHD_1"/>
    <property type="match status" value="1"/>
</dbReference>
<evidence type="ECO:0000256" key="10">
    <source>
        <dbReference type="ARBA" id="ARBA00023002"/>
    </source>
</evidence>
<sequence length="697" mass="79160">MAAAPLYCVCRQPYDVSRFMIECDICKDWFHGSCVQVEEHHAVDIDVYHCPNCDVVQGPSLMKKRNNWHRHDYTEPDDGSKPVQAGTPVFIKELQSRTFASGEEILMRMKGEVVTPRYLERQGFHYPIVVTEMEGLGLKLPPPTFSVKDVEQYVGGNKVIDVIDVARQADSKMKLSEFIKYFTNPIRPKVLNLISLEFSDTKMSELVEVPDVAQKMSWVENYWPDDSFFPKPFVQKYCLMGVKDSYTDFHIDFGGTSVWYHVLWGEKIFYLIKPTSANLALYEAWSSSPNQSEVFFGDKVDKCYKCVVPQGTTLLVPTGWIHAVLTSQDCMAFGGNFLHNLNIGMQLRCYEMERRLKTPDLFKFPYFEAICWYVAKNLLETLKELREDNCPPPTYLVEGVKALISALRTWLKREVTEPTSEVPDHIRPNHLIKELTKEIRYLEEEPVSGSKPVKSQGSGCGVAPGSNGCPATRSTLERLCQARRARRAARRLREQQRQAPKVPSNLDILERHTREVLRRLEVGPLEEVKVQSNQILSAPRRERPTSPSTEEAIQGMLSMAGLLCSSKPEKVASSQEHWWSSSSHCSPLEQREAAQHQHRLQGDKSPMDSQGNSSEAWDNQGLPSPLSRSHASSPETDYQYCDPSMSPPLHPSKRHAPNPPPISNQATKGKRPKKGMATAKQRLGKILKLNRHSRVFV</sequence>
<keyword evidence="11" id="KW-0408">Iron</keyword>
<feature type="domain" description="JmjC" evidence="19">
    <location>
        <begin position="198"/>
        <end position="354"/>
    </location>
</feature>
<keyword evidence="8" id="KW-0524">Neurogenesis</keyword>
<dbReference type="CDD" id="cd15640">
    <property type="entry name" value="PHD_KDM7"/>
    <property type="match status" value="1"/>
</dbReference>
<dbReference type="SUPFAM" id="SSF51197">
    <property type="entry name" value="Clavaminate synthase-like"/>
    <property type="match status" value="1"/>
</dbReference>
<keyword evidence="7" id="KW-0156">Chromatin regulator</keyword>
<keyword evidence="6" id="KW-0862">Zinc</keyword>
<dbReference type="InterPro" id="IPR041070">
    <property type="entry name" value="JHD"/>
</dbReference>
<keyword evidence="21" id="KW-1185">Reference proteome</keyword>
<dbReference type="AlphaFoldDB" id="A0A8C4HP59"/>
<accession>A0A8C4HP59</accession>
<evidence type="ECO:0000256" key="16">
    <source>
        <dbReference type="PROSITE-ProRule" id="PRU00146"/>
    </source>
</evidence>
<evidence type="ECO:0000256" key="7">
    <source>
        <dbReference type="ARBA" id="ARBA00022853"/>
    </source>
</evidence>
<evidence type="ECO:0000256" key="17">
    <source>
        <dbReference type="SAM" id="MobiDB-lite"/>
    </source>
</evidence>
<dbReference type="InterPro" id="IPR019786">
    <property type="entry name" value="Zinc_finger_PHD-type_CS"/>
</dbReference>
<dbReference type="SUPFAM" id="SSF57903">
    <property type="entry name" value="FYVE/PHD zinc finger"/>
    <property type="match status" value="1"/>
</dbReference>
<evidence type="ECO:0000313" key="21">
    <source>
        <dbReference type="Proteomes" id="UP000694389"/>
    </source>
</evidence>
<dbReference type="InterPro" id="IPR050690">
    <property type="entry name" value="JHDM1_Histone_Demethylase"/>
</dbReference>
<feature type="region of interest" description="Disordered" evidence="17">
    <location>
        <begin position="581"/>
        <end position="679"/>
    </location>
</feature>
<dbReference type="FunFam" id="3.30.40.10:FF:000193">
    <property type="entry name" value="lysine-specific demethylase PHF2 isoform X1"/>
    <property type="match status" value="1"/>
</dbReference>